<organism evidence="2 3">
    <name type="scientific">Hydrogenispora ethanolica</name>
    <dbReference type="NCBI Taxonomy" id="1082276"/>
    <lineage>
        <taxon>Bacteria</taxon>
        <taxon>Bacillati</taxon>
        <taxon>Bacillota</taxon>
        <taxon>Hydrogenispora</taxon>
    </lineage>
</organism>
<dbReference type="OrthoDB" id="9812700at2"/>
<evidence type="ECO:0000259" key="1">
    <source>
        <dbReference type="SMART" id="SM00959"/>
    </source>
</evidence>
<dbReference type="Gene3D" id="2.60.40.10">
    <property type="entry name" value="Immunoglobulins"/>
    <property type="match status" value="1"/>
</dbReference>
<dbReference type="Pfam" id="PF16258">
    <property type="entry name" value="DUF4912"/>
    <property type="match status" value="1"/>
</dbReference>
<protein>
    <recommendedName>
        <fullName evidence="1">Rho termination factor-like N-terminal domain-containing protein</fullName>
    </recommendedName>
</protein>
<name>A0A4R1RL67_HYDET</name>
<dbReference type="InterPro" id="IPR032585">
    <property type="entry name" value="DUF4912"/>
</dbReference>
<dbReference type="EMBL" id="SLUN01000015">
    <property type="protein sequence ID" value="TCL66492.1"/>
    <property type="molecule type" value="Genomic_DNA"/>
</dbReference>
<dbReference type="RefSeq" id="WP_132014733.1">
    <property type="nucleotide sequence ID" value="NZ_SLUN01000015.1"/>
</dbReference>
<dbReference type="InterPro" id="IPR011112">
    <property type="entry name" value="Rho-like_N"/>
</dbReference>
<evidence type="ECO:0000313" key="2">
    <source>
        <dbReference type="EMBL" id="TCL66492.1"/>
    </source>
</evidence>
<gene>
    <name evidence="2" type="ORF">EDC14_101535</name>
</gene>
<dbReference type="InterPro" id="IPR036269">
    <property type="entry name" value="Rho_N_sf"/>
</dbReference>
<dbReference type="Pfam" id="PF07498">
    <property type="entry name" value="Rho_N"/>
    <property type="match status" value="1"/>
</dbReference>
<dbReference type="Gene3D" id="1.10.720.10">
    <property type="match status" value="1"/>
</dbReference>
<keyword evidence="3" id="KW-1185">Reference proteome</keyword>
<reference evidence="2 3" key="1">
    <citation type="submission" date="2019-03" db="EMBL/GenBank/DDBJ databases">
        <title>Genomic Encyclopedia of Type Strains, Phase IV (KMG-IV): sequencing the most valuable type-strain genomes for metagenomic binning, comparative biology and taxonomic classification.</title>
        <authorList>
            <person name="Goeker M."/>
        </authorList>
    </citation>
    <scope>NUCLEOTIDE SEQUENCE [LARGE SCALE GENOMIC DNA]</scope>
    <source>
        <strain evidence="2 3">LX-B</strain>
    </source>
</reference>
<dbReference type="AlphaFoldDB" id="A0A4R1RL67"/>
<sequence length="345" mass="38467">MTREELAGKTKPKLLEIAKSLGIKGISKLTREDLIEHILLLDPPFSANPEQESAIAKHLTRTLNHADNLNPPPLPEHLLGVNVAEAREQQIPQDYNVTKIGLLVRDPYWLYCYWSTSGETREMVSGQQPWEQVALILRVYDVTGIEFNGTNSNFYFDVSVGHQANNWYIHVGGPNRCFCVDLGFIMANGAFYTIARSNPVTTPRDNVSDVIDEEWMIIEDDFRKLYQLAGAGAANSSAELVESLISRLEREMGSGIVSSLSSPVQYQPKERKFWMVLNTELIVYGATEPDARVTVQGEPIEIRPDGTFTLRFALPEGTQCIPVSARSADGIDTITITPIVSKQTQ</sequence>
<dbReference type="SMART" id="SM00959">
    <property type="entry name" value="Rho_N"/>
    <property type="match status" value="1"/>
</dbReference>
<accession>A0A4R1RL67</accession>
<comment type="caution">
    <text evidence="2">The sequence shown here is derived from an EMBL/GenBank/DDBJ whole genome shotgun (WGS) entry which is preliminary data.</text>
</comment>
<dbReference type="InterPro" id="IPR013783">
    <property type="entry name" value="Ig-like_fold"/>
</dbReference>
<feature type="domain" description="Rho termination factor-like N-terminal" evidence="1">
    <location>
        <begin position="5"/>
        <end position="53"/>
    </location>
</feature>
<proteinExistence type="predicted"/>
<dbReference type="Proteomes" id="UP000295008">
    <property type="component" value="Unassembled WGS sequence"/>
</dbReference>
<dbReference type="SUPFAM" id="SSF68912">
    <property type="entry name" value="Rho N-terminal domain-like"/>
    <property type="match status" value="1"/>
</dbReference>
<dbReference type="GO" id="GO:0006353">
    <property type="term" value="P:DNA-templated transcription termination"/>
    <property type="evidence" value="ECO:0007669"/>
    <property type="project" value="InterPro"/>
</dbReference>
<evidence type="ECO:0000313" key="3">
    <source>
        <dbReference type="Proteomes" id="UP000295008"/>
    </source>
</evidence>